<dbReference type="Proteomes" id="UP001370490">
    <property type="component" value="Unassembled WGS sequence"/>
</dbReference>
<keyword evidence="3" id="KW-1185">Reference proteome</keyword>
<feature type="region of interest" description="Disordered" evidence="1">
    <location>
        <begin position="85"/>
        <end position="148"/>
    </location>
</feature>
<sequence>MKSRIRSSILTLLSGESRSTSSAISLRPMLKCFSLDSKGGKKVRFMHSESDDDEFAELGAPVDDNLIKVLKLATEKRIKSPFEQRNDCNTKNAAGRYLSKESRSSVKDFQPTHVKNRWHNPCRKKTEKQTDNLGNNSNSMKHSNNKSRCSITVENVPSTIKISELKLAVSTFGKITHASMESLSDELSTCSIEFETVESSRLATTIGRISVRGFHLFIRPKHVADSVAVRISNINPETTDQEIHTICTSLSPLVGLVRTKEDAAHALFSAKVNLDPQSILQELNNVDIGNSHWSAELLLSYSTSAVITDNSGAQSQLGKGSSSHLADMRLALHMKAIYFEDLQRLHHALLYLEANNTDLHELPDS</sequence>
<dbReference type="GO" id="GO:0003676">
    <property type="term" value="F:nucleic acid binding"/>
    <property type="evidence" value="ECO:0007669"/>
    <property type="project" value="InterPro"/>
</dbReference>
<name>A0AAN8W3X6_9MAGN</name>
<evidence type="ECO:0000313" key="3">
    <source>
        <dbReference type="Proteomes" id="UP001370490"/>
    </source>
</evidence>
<accession>A0AAN8W3X6</accession>
<reference evidence="2 3" key="1">
    <citation type="submission" date="2023-12" db="EMBL/GenBank/DDBJ databases">
        <title>A high-quality genome assembly for Dillenia turbinata (Dilleniales).</title>
        <authorList>
            <person name="Chanderbali A."/>
        </authorList>
    </citation>
    <scope>NUCLEOTIDE SEQUENCE [LARGE SCALE GENOMIC DNA]</scope>
    <source>
        <strain evidence="2">LSX21</strain>
        <tissue evidence="2">Leaf</tissue>
    </source>
</reference>
<dbReference type="EMBL" id="JBAMMX010000005">
    <property type="protein sequence ID" value="KAK6941062.1"/>
    <property type="molecule type" value="Genomic_DNA"/>
</dbReference>
<dbReference type="SUPFAM" id="SSF54928">
    <property type="entry name" value="RNA-binding domain, RBD"/>
    <property type="match status" value="1"/>
</dbReference>
<dbReference type="CDD" id="cd00590">
    <property type="entry name" value="RRM_SF"/>
    <property type="match status" value="1"/>
</dbReference>
<evidence type="ECO:0000256" key="1">
    <source>
        <dbReference type="SAM" id="MobiDB-lite"/>
    </source>
</evidence>
<dbReference type="InterPro" id="IPR012677">
    <property type="entry name" value="Nucleotide-bd_a/b_plait_sf"/>
</dbReference>
<dbReference type="Gene3D" id="3.30.70.330">
    <property type="match status" value="1"/>
</dbReference>
<organism evidence="2 3">
    <name type="scientific">Dillenia turbinata</name>
    <dbReference type="NCBI Taxonomy" id="194707"/>
    <lineage>
        <taxon>Eukaryota</taxon>
        <taxon>Viridiplantae</taxon>
        <taxon>Streptophyta</taxon>
        <taxon>Embryophyta</taxon>
        <taxon>Tracheophyta</taxon>
        <taxon>Spermatophyta</taxon>
        <taxon>Magnoliopsida</taxon>
        <taxon>eudicotyledons</taxon>
        <taxon>Gunneridae</taxon>
        <taxon>Pentapetalae</taxon>
        <taxon>Dilleniales</taxon>
        <taxon>Dilleniaceae</taxon>
        <taxon>Dillenia</taxon>
    </lineage>
</organism>
<evidence type="ECO:0000313" key="2">
    <source>
        <dbReference type="EMBL" id="KAK6941062.1"/>
    </source>
</evidence>
<feature type="compositionally biased region" description="Basic residues" evidence="1">
    <location>
        <begin position="114"/>
        <end position="126"/>
    </location>
</feature>
<dbReference type="InterPro" id="IPR035979">
    <property type="entry name" value="RBD_domain_sf"/>
</dbReference>
<protein>
    <recommendedName>
        <fullName evidence="4">RRM domain-containing protein</fullName>
    </recommendedName>
</protein>
<dbReference type="AlphaFoldDB" id="A0AAN8W3X6"/>
<gene>
    <name evidence="2" type="ORF">RJ641_030593</name>
</gene>
<evidence type="ECO:0008006" key="4">
    <source>
        <dbReference type="Google" id="ProtNLM"/>
    </source>
</evidence>
<comment type="caution">
    <text evidence="2">The sequence shown here is derived from an EMBL/GenBank/DDBJ whole genome shotgun (WGS) entry which is preliminary data.</text>
</comment>
<proteinExistence type="predicted"/>